<dbReference type="PANTHER" id="PTHR23279">
    <property type="entry name" value="DEFECTIVE PROBOSCIS EXTENSION RESPONSE DPR -RELATED"/>
    <property type="match status" value="1"/>
</dbReference>
<dbReference type="Pfam" id="PF13927">
    <property type="entry name" value="Ig_3"/>
    <property type="match status" value="1"/>
</dbReference>
<dbReference type="SUPFAM" id="SSF48726">
    <property type="entry name" value="Immunoglobulin"/>
    <property type="match status" value="2"/>
</dbReference>
<dbReference type="InterPro" id="IPR007110">
    <property type="entry name" value="Ig-like_dom"/>
</dbReference>
<dbReference type="InterPro" id="IPR003599">
    <property type="entry name" value="Ig_sub"/>
</dbReference>
<dbReference type="GeneID" id="106468508"/>
<feature type="domain" description="Ig-like" evidence="1">
    <location>
        <begin position="1"/>
        <end position="70"/>
    </location>
</feature>
<dbReference type="SMART" id="SM00409">
    <property type="entry name" value="IG"/>
    <property type="match status" value="2"/>
</dbReference>
<dbReference type="RefSeq" id="XP_022253354.1">
    <property type="nucleotide sequence ID" value="XM_022397646.1"/>
</dbReference>
<dbReference type="InterPro" id="IPR003598">
    <property type="entry name" value="Ig_sub2"/>
</dbReference>
<reference evidence="3" key="1">
    <citation type="submission" date="2025-08" db="UniProtKB">
        <authorList>
            <consortium name="RefSeq"/>
        </authorList>
    </citation>
    <scope>IDENTIFICATION</scope>
    <source>
        <tissue evidence="3">Muscle</tissue>
    </source>
</reference>
<dbReference type="CDD" id="cd00096">
    <property type="entry name" value="Ig"/>
    <property type="match status" value="1"/>
</dbReference>
<name>A0ABM1TBU8_LIMPO</name>
<dbReference type="PROSITE" id="PS50835">
    <property type="entry name" value="IG_LIKE"/>
    <property type="match status" value="2"/>
</dbReference>
<dbReference type="InterPro" id="IPR037448">
    <property type="entry name" value="Zig-8"/>
</dbReference>
<keyword evidence="2" id="KW-1185">Reference proteome</keyword>
<organism evidence="2 3">
    <name type="scientific">Limulus polyphemus</name>
    <name type="common">Atlantic horseshoe crab</name>
    <dbReference type="NCBI Taxonomy" id="6850"/>
    <lineage>
        <taxon>Eukaryota</taxon>
        <taxon>Metazoa</taxon>
        <taxon>Ecdysozoa</taxon>
        <taxon>Arthropoda</taxon>
        <taxon>Chelicerata</taxon>
        <taxon>Merostomata</taxon>
        <taxon>Xiphosura</taxon>
        <taxon>Limulidae</taxon>
        <taxon>Limulus</taxon>
    </lineage>
</organism>
<protein>
    <submittedName>
        <fullName evidence="3">Uncharacterized protein LOC106468508</fullName>
    </submittedName>
</protein>
<sequence length="225" mass="25815">MHCFFEAFGDKTVSWVRLQDFHVLTVGKYTYTTDERFKAFHTEYSNEWTLKIELVQESDGGFYECQLTSNPPVCQVLYLHVLVPQTDIHGGSDLFVDPGSPINLTCVISDSPELPSFIFWYHNNRMINYDLPRGHIFVQKIRQDTAISKLYIEDARPGDSGNYTCDPSNTEPSSVLVHVVKGEKQASVQNDGRPRNASAVGTKGSYVPLHLLYFCLQQLYQHWWR</sequence>
<evidence type="ECO:0000313" key="2">
    <source>
        <dbReference type="Proteomes" id="UP000694941"/>
    </source>
</evidence>
<evidence type="ECO:0000259" key="1">
    <source>
        <dbReference type="PROSITE" id="PS50835"/>
    </source>
</evidence>
<proteinExistence type="predicted"/>
<dbReference type="InterPro" id="IPR036179">
    <property type="entry name" value="Ig-like_dom_sf"/>
</dbReference>
<gene>
    <name evidence="3" type="primary">LOC106468508</name>
</gene>
<dbReference type="PANTHER" id="PTHR23279:SF46">
    <property type="entry name" value="DEFECTIVE PROBOSCIS EXTENSION RESPONSE 10, ISOFORM A-RELATED"/>
    <property type="match status" value="1"/>
</dbReference>
<dbReference type="Proteomes" id="UP000694941">
    <property type="component" value="Unplaced"/>
</dbReference>
<evidence type="ECO:0000313" key="3">
    <source>
        <dbReference type="RefSeq" id="XP_022253354.1"/>
    </source>
</evidence>
<feature type="domain" description="Ig-like" evidence="1">
    <location>
        <begin position="84"/>
        <end position="176"/>
    </location>
</feature>
<dbReference type="Gene3D" id="2.60.40.10">
    <property type="entry name" value="Immunoglobulins"/>
    <property type="match status" value="2"/>
</dbReference>
<dbReference type="InterPro" id="IPR013783">
    <property type="entry name" value="Ig-like_fold"/>
</dbReference>
<dbReference type="SMART" id="SM00408">
    <property type="entry name" value="IGc2"/>
    <property type="match status" value="2"/>
</dbReference>
<accession>A0ABM1TBU8</accession>